<evidence type="ECO:0000256" key="5">
    <source>
        <dbReference type="SAM" id="Phobius"/>
    </source>
</evidence>
<keyword evidence="4 5" id="KW-0472">Membrane</keyword>
<gene>
    <name evidence="7" type="ORF">OFUS_LOCUS17576</name>
</gene>
<evidence type="ECO:0000256" key="3">
    <source>
        <dbReference type="ARBA" id="ARBA00022989"/>
    </source>
</evidence>
<dbReference type="Pfam" id="PF07782">
    <property type="entry name" value="DC_STAMP"/>
    <property type="match status" value="1"/>
</dbReference>
<dbReference type="PANTHER" id="PTHR21041">
    <property type="entry name" value="DENDRITIC CELL-SPECIFIC TRANSMEMBRANE PROTEIN"/>
    <property type="match status" value="1"/>
</dbReference>
<dbReference type="Proteomes" id="UP000749559">
    <property type="component" value="Unassembled WGS sequence"/>
</dbReference>
<dbReference type="PANTHER" id="PTHR21041:SF17">
    <property type="entry name" value="E3 UBIQUITIN-PROTEIN LIGASE DCST1"/>
    <property type="match status" value="1"/>
</dbReference>
<protein>
    <recommendedName>
        <fullName evidence="6">Dendritic cell-specific transmembrane protein-like domain-containing protein</fullName>
    </recommendedName>
</protein>
<dbReference type="GO" id="GO:0016020">
    <property type="term" value="C:membrane"/>
    <property type="evidence" value="ECO:0007669"/>
    <property type="project" value="UniProtKB-SubCell"/>
</dbReference>
<feature type="transmembrane region" description="Helical" evidence="5">
    <location>
        <begin position="200"/>
        <end position="224"/>
    </location>
</feature>
<evidence type="ECO:0000313" key="8">
    <source>
        <dbReference type="Proteomes" id="UP000749559"/>
    </source>
</evidence>
<sequence>MIPQFTRNSQLNNDKSNKCKSKGMRCIVNLLTHPCINALLLVLMLTFLVEILDTGPITNTFENVKKIPGSISCVGTMVIHMVNQSTPNRNKIYEDVAKRTATLPIDVLKEVIDEPKLAVERIISEFKLVKIDISNINFNITVNNITFSSNDIQDYANDVYSTHHITYPNLTGSESLFTIADKVSDVFEHTTDFVRQLPTIVIIVQIVLGIFVFLIGCWSVIGCLRAEKQPERVVRSQAISSVSTIFEKVIALKQEFSTLIWGLCVIMTFVIFTLLLILLDSVVYQTLDVIHNEANISMLINGGSSIQIVLNDTSPRIRQFLYKEAPMLFDSNLTTLKYSLGVNTKDCLPDASPPFHENTSNLVSLIVLLIITVILIILQSFWGRIQDYIENRCC</sequence>
<organism evidence="7 8">
    <name type="scientific">Owenia fusiformis</name>
    <name type="common">Polychaete worm</name>
    <dbReference type="NCBI Taxonomy" id="6347"/>
    <lineage>
        <taxon>Eukaryota</taxon>
        <taxon>Metazoa</taxon>
        <taxon>Spiralia</taxon>
        <taxon>Lophotrochozoa</taxon>
        <taxon>Annelida</taxon>
        <taxon>Polychaeta</taxon>
        <taxon>Sedentaria</taxon>
        <taxon>Canalipalpata</taxon>
        <taxon>Sabellida</taxon>
        <taxon>Oweniida</taxon>
        <taxon>Oweniidae</taxon>
        <taxon>Owenia</taxon>
    </lineage>
</organism>
<accession>A0A8S4PM04</accession>
<feature type="domain" description="Dendritic cell-specific transmembrane protein-like" evidence="6">
    <location>
        <begin position="251"/>
        <end position="389"/>
    </location>
</feature>
<dbReference type="EMBL" id="CAIIXF020000008">
    <property type="protein sequence ID" value="CAH1792632.1"/>
    <property type="molecule type" value="Genomic_DNA"/>
</dbReference>
<proteinExistence type="predicted"/>
<keyword evidence="3 5" id="KW-1133">Transmembrane helix</keyword>
<evidence type="ECO:0000313" key="7">
    <source>
        <dbReference type="EMBL" id="CAH1792632.1"/>
    </source>
</evidence>
<feature type="transmembrane region" description="Helical" evidence="5">
    <location>
        <begin position="26"/>
        <end position="49"/>
    </location>
</feature>
<dbReference type="AlphaFoldDB" id="A0A8S4PM04"/>
<evidence type="ECO:0000256" key="4">
    <source>
        <dbReference type="ARBA" id="ARBA00023136"/>
    </source>
</evidence>
<evidence type="ECO:0000256" key="1">
    <source>
        <dbReference type="ARBA" id="ARBA00004141"/>
    </source>
</evidence>
<evidence type="ECO:0000256" key="2">
    <source>
        <dbReference type="ARBA" id="ARBA00022692"/>
    </source>
</evidence>
<dbReference type="InterPro" id="IPR051856">
    <property type="entry name" value="CSR-E3_Ligase_Protein"/>
</dbReference>
<comment type="subcellular location">
    <subcellularLocation>
        <location evidence="1">Membrane</location>
        <topology evidence="1">Multi-pass membrane protein</topology>
    </subcellularLocation>
</comment>
<dbReference type="InterPro" id="IPR012858">
    <property type="entry name" value="DC_STAMP-like"/>
</dbReference>
<name>A0A8S4PM04_OWEFU</name>
<feature type="transmembrane region" description="Helical" evidence="5">
    <location>
        <begin position="362"/>
        <end position="382"/>
    </location>
</feature>
<dbReference type="OrthoDB" id="6148521at2759"/>
<reference evidence="7" key="1">
    <citation type="submission" date="2022-03" db="EMBL/GenBank/DDBJ databases">
        <authorList>
            <person name="Martin C."/>
        </authorList>
    </citation>
    <scope>NUCLEOTIDE SEQUENCE</scope>
</reference>
<keyword evidence="8" id="KW-1185">Reference proteome</keyword>
<comment type="caution">
    <text evidence="7">The sequence shown here is derived from an EMBL/GenBank/DDBJ whole genome shotgun (WGS) entry which is preliminary data.</text>
</comment>
<keyword evidence="2 5" id="KW-0812">Transmembrane</keyword>
<evidence type="ECO:0000259" key="6">
    <source>
        <dbReference type="Pfam" id="PF07782"/>
    </source>
</evidence>
<feature type="transmembrane region" description="Helical" evidence="5">
    <location>
        <begin position="258"/>
        <end position="279"/>
    </location>
</feature>